<gene>
    <name evidence="3" type="ORF">RFI_06890</name>
</gene>
<feature type="domain" description="Helicase ATP-binding" evidence="2">
    <location>
        <begin position="297"/>
        <end position="477"/>
    </location>
</feature>
<evidence type="ECO:0000256" key="1">
    <source>
        <dbReference type="SAM" id="MobiDB-lite"/>
    </source>
</evidence>
<keyword evidence="4" id="KW-1185">Reference proteome</keyword>
<reference evidence="3 4" key="1">
    <citation type="journal article" date="2013" name="Curr. Biol.">
        <title>The Genome of the Foraminiferan Reticulomyxa filosa.</title>
        <authorList>
            <person name="Glockner G."/>
            <person name="Hulsmann N."/>
            <person name="Schleicher M."/>
            <person name="Noegel A.A."/>
            <person name="Eichinger L."/>
            <person name="Gallinger C."/>
            <person name="Pawlowski J."/>
            <person name="Sierra R."/>
            <person name="Euteneuer U."/>
            <person name="Pillet L."/>
            <person name="Moustafa A."/>
            <person name="Platzer M."/>
            <person name="Groth M."/>
            <person name="Szafranski K."/>
            <person name="Schliwa M."/>
        </authorList>
    </citation>
    <scope>NUCLEOTIDE SEQUENCE [LARGE SCALE GENOMIC DNA]</scope>
</reference>
<accession>X6NWM1</accession>
<organism evidence="3 4">
    <name type="scientific">Reticulomyxa filosa</name>
    <dbReference type="NCBI Taxonomy" id="46433"/>
    <lineage>
        <taxon>Eukaryota</taxon>
        <taxon>Sar</taxon>
        <taxon>Rhizaria</taxon>
        <taxon>Retaria</taxon>
        <taxon>Foraminifera</taxon>
        <taxon>Monothalamids</taxon>
        <taxon>Reticulomyxidae</taxon>
        <taxon>Reticulomyxa</taxon>
    </lineage>
</organism>
<dbReference type="SMART" id="SM00487">
    <property type="entry name" value="DEXDc"/>
    <property type="match status" value="1"/>
</dbReference>
<dbReference type="PANTHER" id="PTHR45629:SF7">
    <property type="entry name" value="DNA EXCISION REPAIR PROTEIN ERCC-6-RELATED"/>
    <property type="match status" value="1"/>
</dbReference>
<evidence type="ECO:0000313" key="3">
    <source>
        <dbReference type="EMBL" id="ETO30229.1"/>
    </source>
</evidence>
<sequence length="588" mass="67623">MFPQFEGLELPKPKEKNVEKLPHKRTLTEIDDVSTAPNVNQRRKLNTHHPSCAIPTPKPKQKFSFVLDEDEEDQQKDKVANIKKMEPKSGDNNETLELGKVNNTISVPSNLEENRKAIDKMLEKEMESQVNIKMRRTLSDSNISTQSKQIKEGRKIDAAAYRKSFSQGMLLSTLEKGSDSEESEKEMESSGSNKWVQEWFCKMEKEIDRKMCEKALTWRKPKRKSLLSSSPTMSVDEMLEEQRTRLKLVATVASEGKIMESFIPGDINGCLKEYQREGIQWLFQCYCNTKSCILADDMLKKRTTNFFFLMTKGLGKTIQAIGFLAAVNNGEKKNRILICCPNSLVKQWQQELVTWLDNVQWCRLQNEIGIALGPSKYEVWRNKTYRYVLSTYETVAKIIESMEPITKNDDCLKIDSPRATFFDIAIFDEVHVLKRFGSKKNAAVHALPIPMKIGMTGTLVQNNLDELWAIFYALNICIHSPDPSSDNPSQCTQACEWFCDRIFFHSKITLPIEKGNKFGASKEEVQDKGKALQQLKALLDMFVKRRTKDIIKHQLPVKVQTYFIVFCELTEFQIGVYQRLLASPEYQL</sequence>
<dbReference type="InterPro" id="IPR050496">
    <property type="entry name" value="SNF2_RAD54_helicase_repair"/>
</dbReference>
<dbReference type="PANTHER" id="PTHR45629">
    <property type="entry name" value="SNF2/RAD54 FAMILY MEMBER"/>
    <property type="match status" value="1"/>
</dbReference>
<dbReference type="PROSITE" id="PS51192">
    <property type="entry name" value="HELICASE_ATP_BIND_1"/>
    <property type="match status" value="1"/>
</dbReference>
<feature type="non-terminal residue" evidence="3">
    <location>
        <position position="588"/>
    </location>
</feature>
<feature type="compositionally biased region" description="Basic and acidic residues" evidence="1">
    <location>
        <begin position="9"/>
        <end position="21"/>
    </location>
</feature>
<dbReference type="OrthoDB" id="413460at2759"/>
<name>X6NWM1_RETFI</name>
<dbReference type="InterPro" id="IPR027417">
    <property type="entry name" value="P-loop_NTPase"/>
</dbReference>
<dbReference type="GO" id="GO:0005524">
    <property type="term" value="F:ATP binding"/>
    <property type="evidence" value="ECO:0007669"/>
    <property type="project" value="InterPro"/>
</dbReference>
<dbReference type="Proteomes" id="UP000023152">
    <property type="component" value="Unassembled WGS sequence"/>
</dbReference>
<dbReference type="Gene3D" id="3.40.50.10810">
    <property type="entry name" value="Tandem AAA-ATPase domain"/>
    <property type="match status" value="1"/>
</dbReference>
<dbReference type="InterPro" id="IPR000330">
    <property type="entry name" value="SNF2_N"/>
</dbReference>
<dbReference type="AlphaFoldDB" id="X6NWM1"/>
<protein>
    <recommendedName>
        <fullName evidence="2">Helicase ATP-binding domain-containing protein</fullName>
    </recommendedName>
</protein>
<dbReference type="Pfam" id="PF00176">
    <property type="entry name" value="SNF2-rel_dom"/>
    <property type="match status" value="1"/>
</dbReference>
<proteinExistence type="predicted"/>
<dbReference type="EMBL" id="ASPP01005605">
    <property type="protein sequence ID" value="ETO30229.1"/>
    <property type="molecule type" value="Genomic_DNA"/>
</dbReference>
<comment type="caution">
    <text evidence="3">The sequence shown here is derived from an EMBL/GenBank/DDBJ whole genome shotgun (WGS) entry which is preliminary data.</text>
</comment>
<evidence type="ECO:0000313" key="4">
    <source>
        <dbReference type="Proteomes" id="UP000023152"/>
    </source>
</evidence>
<dbReference type="InterPro" id="IPR038718">
    <property type="entry name" value="SNF2-like_sf"/>
</dbReference>
<dbReference type="SUPFAM" id="SSF52540">
    <property type="entry name" value="P-loop containing nucleoside triphosphate hydrolases"/>
    <property type="match status" value="1"/>
</dbReference>
<feature type="region of interest" description="Disordered" evidence="1">
    <location>
        <begin position="1"/>
        <end position="59"/>
    </location>
</feature>
<dbReference type="InterPro" id="IPR014001">
    <property type="entry name" value="Helicase_ATP-bd"/>
</dbReference>
<evidence type="ECO:0000259" key="2">
    <source>
        <dbReference type="PROSITE" id="PS51192"/>
    </source>
</evidence>